<accession>A0A1I3VBS4</accession>
<name>A0A1I3VBS4_9ACTN</name>
<reference evidence="2" key="1">
    <citation type="submission" date="2016-10" db="EMBL/GenBank/DDBJ databases">
        <authorList>
            <person name="Varghese N."/>
            <person name="Submissions S."/>
        </authorList>
    </citation>
    <scope>NUCLEOTIDE SEQUENCE [LARGE SCALE GENOMIC DNA]</scope>
    <source>
        <strain evidence="2">PL19</strain>
    </source>
</reference>
<evidence type="ECO:0000313" key="1">
    <source>
        <dbReference type="EMBL" id="SFJ91637.1"/>
    </source>
</evidence>
<proteinExistence type="predicted"/>
<keyword evidence="2" id="KW-1185">Reference proteome</keyword>
<dbReference type="EMBL" id="FOSG01000002">
    <property type="protein sequence ID" value="SFJ91637.1"/>
    <property type="molecule type" value="Genomic_DNA"/>
</dbReference>
<sequence>MTDTSSAIAGYWDAAAPSFDDEPDLWGRAVDDERYALIARL</sequence>
<organism evidence="1 2">
    <name type="scientific">Streptomyces pini</name>
    <dbReference type="NCBI Taxonomy" id="1520580"/>
    <lineage>
        <taxon>Bacteria</taxon>
        <taxon>Bacillati</taxon>
        <taxon>Actinomycetota</taxon>
        <taxon>Actinomycetes</taxon>
        <taxon>Kitasatosporales</taxon>
        <taxon>Streptomycetaceae</taxon>
        <taxon>Streptomyces</taxon>
    </lineage>
</organism>
<dbReference type="RefSeq" id="WP_281253888.1">
    <property type="nucleotide sequence ID" value="NZ_FOSG01000002.1"/>
</dbReference>
<protein>
    <recommendedName>
        <fullName evidence="3">SAM-dependent methyltransferase</fullName>
    </recommendedName>
</protein>
<dbReference type="Proteomes" id="UP000198928">
    <property type="component" value="Unassembled WGS sequence"/>
</dbReference>
<evidence type="ECO:0000313" key="2">
    <source>
        <dbReference type="Proteomes" id="UP000198928"/>
    </source>
</evidence>
<dbReference type="AlphaFoldDB" id="A0A1I3VBS4"/>
<gene>
    <name evidence="1" type="ORF">SAMN05192584_102197</name>
</gene>
<evidence type="ECO:0008006" key="3">
    <source>
        <dbReference type="Google" id="ProtNLM"/>
    </source>
</evidence>